<dbReference type="PROSITE" id="PS51755">
    <property type="entry name" value="OMPR_PHOB"/>
    <property type="match status" value="1"/>
</dbReference>
<evidence type="ECO:0000259" key="4">
    <source>
        <dbReference type="PROSITE" id="PS50110"/>
    </source>
</evidence>
<keyword evidence="2" id="KW-0597">Phosphoprotein</keyword>
<feature type="domain" description="OmpR/PhoB-type" evidence="5">
    <location>
        <begin position="124"/>
        <end position="220"/>
    </location>
</feature>
<dbReference type="OrthoDB" id="9802426at2"/>
<dbReference type="SMART" id="SM00862">
    <property type="entry name" value="Trans_reg_C"/>
    <property type="match status" value="1"/>
</dbReference>
<dbReference type="GO" id="GO:0005829">
    <property type="term" value="C:cytosol"/>
    <property type="evidence" value="ECO:0007669"/>
    <property type="project" value="TreeGrafter"/>
</dbReference>
<dbReference type="PROSITE" id="PS50110">
    <property type="entry name" value="RESPONSE_REGULATORY"/>
    <property type="match status" value="1"/>
</dbReference>
<dbReference type="InterPro" id="IPR036388">
    <property type="entry name" value="WH-like_DNA-bd_sf"/>
</dbReference>
<dbReference type="SUPFAM" id="SSF52172">
    <property type="entry name" value="CheY-like"/>
    <property type="match status" value="1"/>
</dbReference>
<dbReference type="Pfam" id="PF00072">
    <property type="entry name" value="Response_reg"/>
    <property type="match status" value="1"/>
</dbReference>
<dbReference type="AlphaFoldDB" id="A0A1H7LFV4"/>
<dbReference type="RefSeq" id="WP_092761796.1">
    <property type="nucleotide sequence ID" value="NZ_FNZQ01000002.1"/>
</dbReference>
<dbReference type="Gene3D" id="3.40.50.2300">
    <property type="match status" value="1"/>
</dbReference>
<dbReference type="InterPro" id="IPR001867">
    <property type="entry name" value="OmpR/PhoB-type_DNA-bd"/>
</dbReference>
<evidence type="ECO:0000256" key="3">
    <source>
        <dbReference type="PROSITE-ProRule" id="PRU01091"/>
    </source>
</evidence>
<keyword evidence="1 3" id="KW-0238">DNA-binding</keyword>
<feature type="DNA-binding region" description="OmpR/PhoB-type" evidence="3">
    <location>
        <begin position="124"/>
        <end position="220"/>
    </location>
</feature>
<dbReference type="GO" id="GO:0000976">
    <property type="term" value="F:transcription cis-regulatory region binding"/>
    <property type="evidence" value="ECO:0007669"/>
    <property type="project" value="TreeGrafter"/>
</dbReference>
<dbReference type="GO" id="GO:0032993">
    <property type="term" value="C:protein-DNA complex"/>
    <property type="evidence" value="ECO:0007669"/>
    <property type="project" value="TreeGrafter"/>
</dbReference>
<evidence type="ECO:0000313" key="6">
    <source>
        <dbReference type="EMBL" id="SEK97871.1"/>
    </source>
</evidence>
<dbReference type="PANTHER" id="PTHR48111">
    <property type="entry name" value="REGULATOR OF RPOS"/>
    <property type="match status" value="1"/>
</dbReference>
<dbReference type="Gene3D" id="6.10.250.690">
    <property type="match status" value="1"/>
</dbReference>
<evidence type="ECO:0000256" key="2">
    <source>
        <dbReference type="PROSITE-ProRule" id="PRU00169"/>
    </source>
</evidence>
<protein>
    <submittedName>
        <fullName evidence="6">Two-component system, OmpR family, response regulator</fullName>
    </submittedName>
</protein>
<dbReference type="Gene3D" id="1.10.10.10">
    <property type="entry name" value="Winged helix-like DNA-binding domain superfamily/Winged helix DNA-binding domain"/>
    <property type="match status" value="1"/>
</dbReference>
<evidence type="ECO:0000259" key="5">
    <source>
        <dbReference type="PROSITE" id="PS51755"/>
    </source>
</evidence>
<name>A0A1H7LFV4_9RHOB</name>
<dbReference type="GO" id="GO:0006355">
    <property type="term" value="P:regulation of DNA-templated transcription"/>
    <property type="evidence" value="ECO:0007669"/>
    <property type="project" value="InterPro"/>
</dbReference>
<dbReference type="STRING" id="188906.SAMN04488526_1719"/>
<reference evidence="6 7" key="1">
    <citation type="submission" date="2016-10" db="EMBL/GenBank/DDBJ databases">
        <authorList>
            <person name="de Groot N.N."/>
        </authorList>
    </citation>
    <scope>NUCLEOTIDE SEQUENCE [LARGE SCALE GENOMIC DNA]</scope>
    <source>
        <strain evidence="6 7">DSM 14858</strain>
    </source>
</reference>
<dbReference type="GO" id="GO:0000156">
    <property type="term" value="F:phosphorelay response regulator activity"/>
    <property type="evidence" value="ECO:0007669"/>
    <property type="project" value="TreeGrafter"/>
</dbReference>
<dbReference type="InterPro" id="IPR039420">
    <property type="entry name" value="WalR-like"/>
</dbReference>
<dbReference type="Proteomes" id="UP000199283">
    <property type="component" value="Unassembled WGS sequence"/>
</dbReference>
<keyword evidence="7" id="KW-1185">Reference proteome</keyword>
<proteinExistence type="predicted"/>
<dbReference type="InterPro" id="IPR001789">
    <property type="entry name" value="Sig_transdc_resp-reg_receiver"/>
</dbReference>
<dbReference type="Pfam" id="PF00486">
    <property type="entry name" value="Trans_reg_C"/>
    <property type="match status" value="1"/>
</dbReference>
<feature type="domain" description="Response regulatory" evidence="4">
    <location>
        <begin position="2"/>
        <end position="116"/>
    </location>
</feature>
<evidence type="ECO:0000313" key="7">
    <source>
        <dbReference type="Proteomes" id="UP000199283"/>
    </source>
</evidence>
<gene>
    <name evidence="6" type="ORF">SAMN04488526_1719</name>
</gene>
<feature type="modified residue" description="4-aspartylphosphate" evidence="2">
    <location>
        <position position="51"/>
    </location>
</feature>
<sequence length="224" mass="24662">MRITLVEDNISLAKGICYRLEDAGHAVTVLGNGSDAESHLTGDGADLIILDVNLPGTDGLTLLKRMRKRGDTRPVILLTARAQTEDRVLGLDAGADDYLIKPFEMAELEARVRALLRRRATPQQQILRIGALNYDAVSRQLFADGVEIDIPRREFSVFECLFAAAGRLVSKSVVLDHVYGVGADVEDTVVEVYVSRLRRRLSPYGLQIKSQRGLGYQLLADASQ</sequence>
<dbReference type="PANTHER" id="PTHR48111:SF36">
    <property type="entry name" value="TRANSCRIPTIONAL REGULATORY PROTEIN CUTR"/>
    <property type="match status" value="1"/>
</dbReference>
<dbReference type="SMART" id="SM00448">
    <property type="entry name" value="REC"/>
    <property type="match status" value="1"/>
</dbReference>
<accession>A0A1H7LFV4</accession>
<dbReference type="EMBL" id="FNZQ01000002">
    <property type="protein sequence ID" value="SEK97871.1"/>
    <property type="molecule type" value="Genomic_DNA"/>
</dbReference>
<organism evidence="6 7">
    <name type="scientific">Jannaschia helgolandensis</name>
    <dbReference type="NCBI Taxonomy" id="188906"/>
    <lineage>
        <taxon>Bacteria</taxon>
        <taxon>Pseudomonadati</taxon>
        <taxon>Pseudomonadota</taxon>
        <taxon>Alphaproteobacteria</taxon>
        <taxon>Rhodobacterales</taxon>
        <taxon>Roseobacteraceae</taxon>
        <taxon>Jannaschia</taxon>
    </lineage>
</organism>
<dbReference type="CDD" id="cd00383">
    <property type="entry name" value="trans_reg_C"/>
    <property type="match status" value="1"/>
</dbReference>
<dbReference type="InterPro" id="IPR011006">
    <property type="entry name" value="CheY-like_superfamily"/>
</dbReference>
<evidence type="ECO:0000256" key="1">
    <source>
        <dbReference type="ARBA" id="ARBA00023125"/>
    </source>
</evidence>